<accession>A0ABM1MUP9</accession>
<gene>
    <name evidence="8" type="primary">LOC108563964</name>
</gene>
<dbReference type="InterPro" id="IPR003613">
    <property type="entry name" value="Ubox_domain"/>
</dbReference>
<dbReference type="InterPro" id="IPR045696">
    <property type="entry name" value="Ubox5_N"/>
</dbReference>
<dbReference type="Pfam" id="PF04564">
    <property type="entry name" value="U-box"/>
    <property type="match status" value="1"/>
</dbReference>
<dbReference type="GeneID" id="108563964"/>
<dbReference type="Proteomes" id="UP000695000">
    <property type="component" value="Unplaced"/>
</dbReference>
<dbReference type="InterPro" id="IPR039847">
    <property type="entry name" value="Ubox5"/>
</dbReference>
<dbReference type="SUPFAM" id="SSF57850">
    <property type="entry name" value="RING/U-box"/>
    <property type="match status" value="2"/>
</dbReference>
<evidence type="ECO:0000256" key="4">
    <source>
        <dbReference type="PROSITE-ProRule" id="PRU00175"/>
    </source>
</evidence>
<dbReference type="PROSITE" id="PS00518">
    <property type="entry name" value="ZF_RING_1"/>
    <property type="match status" value="1"/>
</dbReference>
<evidence type="ECO:0000256" key="3">
    <source>
        <dbReference type="ARBA" id="ARBA00022833"/>
    </source>
</evidence>
<proteinExistence type="predicted"/>
<name>A0ABM1MUP9_NICVS</name>
<dbReference type="RefSeq" id="XP_017778299.1">
    <property type="nucleotide sequence ID" value="XM_017922810.1"/>
</dbReference>
<dbReference type="InterPro" id="IPR001841">
    <property type="entry name" value="Znf_RING"/>
</dbReference>
<evidence type="ECO:0000313" key="8">
    <source>
        <dbReference type="RefSeq" id="XP_017778299.1"/>
    </source>
</evidence>
<keyword evidence="1" id="KW-0479">Metal-binding</keyword>
<dbReference type="InterPro" id="IPR013083">
    <property type="entry name" value="Znf_RING/FYVE/PHD"/>
</dbReference>
<keyword evidence="7" id="KW-1185">Reference proteome</keyword>
<sequence length="418" mass="46687">MYNFLDPKLLPTVSTTAAAVEGYEADNLISPNHVTKARGFVAFTSITPPVNINFALICPISLRYISINAKVGTQKCTSIELLAKCPNHNEFTSIAQMNYIEEGVIFCNSRFYSKHNPPSNPRNFQLGYLKSHAFRSFINAKEIQVRILRTEWSVPCLGSVEIWGQISKSCALTTVKTVKHLINKNGIINECDEAEPQDDGNGDKVVKFDFPDDFKDALTFEIMAIPMTLPSGHTVDKSSLEKCVGNEANYGRQGSDPFTGLPFTDARKPVLNVGLKTRIDMYLLQNSHRKETFSVGRTVGVKRKIEMKSVVPIKRTIIDAIQCSSSNYISNDDGPSLSLEEAIAKATNSENFIRFTEIEKIVPEIKNECALCKVATNLYSLPCKHLFCRRCLLSSTKDQICKECKTAFSKKDVNKFHT</sequence>
<feature type="domain" description="U-box" evidence="6">
    <location>
        <begin position="209"/>
        <end position="289"/>
    </location>
</feature>
<dbReference type="CDD" id="cd16660">
    <property type="entry name" value="RING-Ubox_RNF37"/>
    <property type="match status" value="1"/>
</dbReference>
<dbReference type="SMART" id="SM00504">
    <property type="entry name" value="Ubox"/>
    <property type="match status" value="1"/>
</dbReference>
<dbReference type="SMART" id="SM00184">
    <property type="entry name" value="RING"/>
    <property type="match status" value="1"/>
</dbReference>
<dbReference type="Pfam" id="PF19318">
    <property type="entry name" value="DUF5918"/>
    <property type="match status" value="1"/>
</dbReference>
<keyword evidence="2 4" id="KW-0863">Zinc-finger</keyword>
<evidence type="ECO:0000256" key="1">
    <source>
        <dbReference type="ARBA" id="ARBA00022723"/>
    </source>
</evidence>
<dbReference type="InterPro" id="IPR039925">
    <property type="entry name" value="RNF37_RING-Ubox"/>
</dbReference>
<evidence type="ECO:0000259" key="6">
    <source>
        <dbReference type="PROSITE" id="PS51698"/>
    </source>
</evidence>
<dbReference type="Gene3D" id="3.30.40.10">
    <property type="entry name" value="Zinc/RING finger domain, C3HC4 (zinc finger)"/>
    <property type="match status" value="2"/>
</dbReference>
<keyword evidence="3" id="KW-0862">Zinc</keyword>
<dbReference type="PROSITE" id="PS50089">
    <property type="entry name" value="ZF_RING_2"/>
    <property type="match status" value="1"/>
</dbReference>
<organism evidence="7 8">
    <name type="scientific">Nicrophorus vespilloides</name>
    <name type="common">Boreal carrion beetle</name>
    <dbReference type="NCBI Taxonomy" id="110193"/>
    <lineage>
        <taxon>Eukaryota</taxon>
        <taxon>Metazoa</taxon>
        <taxon>Ecdysozoa</taxon>
        <taxon>Arthropoda</taxon>
        <taxon>Hexapoda</taxon>
        <taxon>Insecta</taxon>
        <taxon>Pterygota</taxon>
        <taxon>Neoptera</taxon>
        <taxon>Endopterygota</taxon>
        <taxon>Coleoptera</taxon>
        <taxon>Polyphaga</taxon>
        <taxon>Staphyliniformia</taxon>
        <taxon>Silphidae</taxon>
        <taxon>Nicrophorinae</taxon>
        <taxon>Nicrophorus</taxon>
    </lineage>
</organism>
<protein>
    <submittedName>
        <fullName evidence="8">RING finger protein 37</fullName>
    </submittedName>
</protein>
<dbReference type="PANTHER" id="PTHR13492">
    <property type="entry name" value="RING FINGER PROTEIN 37"/>
    <property type="match status" value="1"/>
</dbReference>
<reference evidence="8" key="1">
    <citation type="submission" date="2025-08" db="UniProtKB">
        <authorList>
            <consortium name="RefSeq"/>
        </authorList>
    </citation>
    <scope>IDENTIFICATION</scope>
    <source>
        <tissue evidence="8">Whole Larva</tissue>
    </source>
</reference>
<evidence type="ECO:0000259" key="5">
    <source>
        <dbReference type="PROSITE" id="PS50089"/>
    </source>
</evidence>
<dbReference type="InterPro" id="IPR017907">
    <property type="entry name" value="Znf_RING_CS"/>
</dbReference>
<dbReference type="PROSITE" id="PS51698">
    <property type="entry name" value="U_BOX"/>
    <property type="match status" value="1"/>
</dbReference>
<evidence type="ECO:0000256" key="2">
    <source>
        <dbReference type="ARBA" id="ARBA00022771"/>
    </source>
</evidence>
<feature type="domain" description="RING-type" evidence="5">
    <location>
        <begin position="369"/>
        <end position="405"/>
    </location>
</feature>
<evidence type="ECO:0000313" key="7">
    <source>
        <dbReference type="Proteomes" id="UP000695000"/>
    </source>
</evidence>
<dbReference type="PANTHER" id="PTHR13492:SF2">
    <property type="entry name" value="RING FINGER PROTEIN 37"/>
    <property type="match status" value="1"/>
</dbReference>